<dbReference type="InterPro" id="IPR001128">
    <property type="entry name" value="Cyt_P450"/>
</dbReference>
<comment type="pathway">
    <text evidence="2">Secondary metabolite biosynthesis.</text>
</comment>
<evidence type="ECO:0000256" key="9">
    <source>
        <dbReference type="PIRSR" id="PIRSR602401-1"/>
    </source>
</evidence>
<evidence type="ECO:0000256" key="1">
    <source>
        <dbReference type="ARBA" id="ARBA00001971"/>
    </source>
</evidence>
<gene>
    <name evidence="12" type="ORF">BD311DRAFT_689073</name>
</gene>
<evidence type="ECO:0000256" key="8">
    <source>
        <dbReference type="ARBA" id="ARBA00023033"/>
    </source>
</evidence>
<feature type="binding site" description="axial binding residue" evidence="9">
    <location>
        <position position="486"/>
    </location>
    <ligand>
        <name>heme</name>
        <dbReference type="ChEBI" id="CHEBI:30413"/>
    </ligand>
    <ligandPart>
        <name>Fe</name>
        <dbReference type="ChEBI" id="CHEBI:18248"/>
    </ligandPart>
</feature>
<dbReference type="Proteomes" id="UP000292957">
    <property type="component" value="Unassembled WGS sequence"/>
</dbReference>
<proteinExistence type="inferred from homology"/>
<keyword evidence="11" id="KW-1133">Transmembrane helix</keyword>
<dbReference type="OrthoDB" id="1470350at2759"/>
<accession>A0A4Q9MU38</accession>
<dbReference type="GO" id="GO:0020037">
    <property type="term" value="F:heme binding"/>
    <property type="evidence" value="ECO:0007669"/>
    <property type="project" value="InterPro"/>
</dbReference>
<comment type="cofactor">
    <cofactor evidence="1 9">
        <name>heme</name>
        <dbReference type="ChEBI" id="CHEBI:30413"/>
    </cofactor>
</comment>
<evidence type="ECO:0000256" key="4">
    <source>
        <dbReference type="ARBA" id="ARBA00022617"/>
    </source>
</evidence>
<sequence length="544" mass="61250">MALSLPIAAFVAAIGFVIWRFFLQEILLPSSFNLKNIPGPASHSWWKGHLDRLADRQSFNYWKEIADTYGTVSALRGPLGSWLLYISDPKALYTVLIKEVENYPKRITPSDDLNIFLGPGLLTTEAHQHRRQRKLLNPVFSAAHLRHMTNLFHDISHKVRGAIHQRVAQEAQIIDVNGWMARTTLEMLGQAGLGYSFDNFIEDSSDAYGESLKSFFPTLARILLMGFFLPGVSRVISDDTIRAILRRYPHKEVRNMMSVSDTMMRRSQEIIVEKKEALKKGDEALTHRVGEGKDIMSILLKANMTVTDAEKLTDEEVIAQMSVLMLAGMDTTSNALSRTLQVLAQNPAAQAKLRAEILEARNGEPTIDYENLIKLPYLDAVCRETLRLYSPVQIIARRAAKDQMLPLSKPIRGKDGRMMDAVPIPRRTLVLLHLQGSNYNPELWGEDAHEWKPERWLSPLPADLDEARIPGVYSNIMSFSGGTRACIGFKFAQLEMKVVLSVLLAAFEFELTDKEITWNSAGVSFPTMGLNSEKTEMLLKVKAV</sequence>
<protein>
    <submittedName>
        <fullName evidence="12">Cytochrome P450</fullName>
    </submittedName>
</protein>
<dbReference type="GO" id="GO:0016705">
    <property type="term" value="F:oxidoreductase activity, acting on paired donors, with incorporation or reduction of molecular oxygen"/>
    <property type="evidence" value="ECO:0007669"/>
    <property type="project" value="InterPro"/>
</dbReference>
<keyword evidence="11" id="KW-0812">Transmembrane</keyword>
<evidence type="ECO:0000256" key="3">
    <source>
        <dbReference type="ARBA" id="ARBA00010617"/>
    </source>
</evidence>
<feature type="transmembrane region" description="Helical" evidence="11">
    <location>
        <begin position="6"/>
        <end position="23"/>
    </location>
</feature>
<dbReference type="EMBL" id="ML143399">
    <property type="protein sequence ID" value="TBU31450.1"/>
    <property type="molecule type" value="Genomic_DNA"/>
</dbReference>
<dbReference type="Gene3D" id="1.10.630.10">
    <property type="entry name" value="Cytochrome P450"/>
    <property type="match status" value="1"/>
</dbReference>
<evidence type="ECO:0000313" key="12">
    <source>
        <dbReference type="EMBL" id="TBU31450.1"/>
    </source>
</evidence>
<comment type="similarity">
    <text evidence="3 10">Belongs to the cytochrome P450 family.</text>
</comment>
<keyword evidence="5 9" id="KW-0479">Metal-binding</keyword>
<keyword evidence="7 9" id="KW-0408">Iron</keyword>
<dbReference type="Pfam" id="PF00067">
    <property type="entry name" value="p450"/>
    <property type="match status" value="1"/>
</dbReference>
<dbReference type="PRINTS" id="PR00385">
    <property type="entry name" value="P450"/>
</dbReference>
<evidence type="ECO:0000256" key="6">
    <source>
        <dbReference type="ARBA" id="ARBA00023002"/>
    </source>
</evidence>
<evidence type="ECO:0000256" key="5">
    <source>
        <dbReference type="ARBA" id="ARBA00022723"/>
    </source>
</evidence>
<dbReference type="SUPFAM" id="SSF48264">
    <property type="entry name" value="Cytochrome P450"/>
    <property type="match status" value="1"/>
</dbReference>
<dbReference type="InterPro" id="IPR050121">
    <property type="entry name" value="Cytochrome_P450_monoxygenase"/>
</dbReference>
<dbReference type="PANTHER" id="PTHR24305">
    <property type="entry name" value="CYTOCHROME P450"/>
    <property type="match status" value="1"/>
</dbReference>
<dbReference type="PRINTS" id="PR00463">
    <property type="entry name" value="EP450I"/>
</dbReference>
<dbReference type="InterPro" id="IPR017972">
    <property type="entry name" value="Cyt_P450_CS"/>
</dbReference>
<dbReference type="InterPro" id="IPR002401">
    <property type="entry name" value="Cyt_P450_E_grp-I"/>
</dbReference>
<keyword evidence="4 9" id="KW-0349">Heme</keyword>
<organism evidence="12">
    <name type="scientific">Dichomitus squalens</name>
    <dbReference type="NCBI Taxonomy" id="114155"/>
    <lineage>
        <taxon>Eukaryota</taxon>
        <taxon>Fungi</taxon>
        <taxon>Dikarya</taxon>
        <taxon>Basidiomycota</taxon>
        <taxon>Agaricomycotina</taxon>
        <taxon>Agaricomycetes</taxon>
        <taxon>Polyporales</taxon>
        <taxon>Polyporaceae</taxon>
        <taxon>Dichomitus</taxon>
    </lineage>
</organism>
<name>A0A4Q9MU38_9APHY</name>
<dbReference type="AlphaFoldDB" id="A0A4Q9MU38"/>
<keyword evidence="11" id="KW-0472">Membrane</keyword>
<dbReference type="GO" id="GO:0004497">
    <property type="term" value="F:monooxygenase activity"/>
    <property type="evidence" value="ECO:0007669"/>
    <property type="project" value="UniProtKB-KW"/>
</dbReference>
<dbReference type="InterPro" id="IPR036396">
    <property type="entry name" value="Cyt_P450_sf"/>
</dbReference>
<evidence type="ECO:0000256" key="2">
    <source>
        <dbReference type="ARBA" id="ARBA00005179"/>
    </source>
</evidence>
<keyword evidence="6 10" id="KW-0560">Oxidoreductase</keyword>
<dbReference type="PANTHER" id="PTHR24305:SF166">
    <property type="entry name" value="CYTOCHROME P450 12A4, MITOCHONDRIAL-RELATED"/>
    <property type="match status" value="1"/>
</dbReference>
<keyword evidence="8 10" id="KW-0503">Monooxygenase</keyword>
<dbReference type="PROSITE" id="PS00086">
    <property type="entry name" value="CYTOCHROME_P450"/>
    <property type="match status" value="1"/>
</dbReference>
<evidence type="ECO:0000256" key="10">
    <source>
        <dbReference type="RuleBase" id="RU000461"/>
    </source>
</evidence>
<evidence type="ECO:0000256" key="11">
    <source>
        <dbReference type="SAM" id="Phobius"/>
    </source>
</evidence>
<evidence type="ECO:0000256" key="7">
    <source>
        <dbReference type="ARBA" id="ARBA00023004"/>
    </source>
</evidence>
<reference evidence="12" key="1">
    <citation type="submission" date="2019-01" db="EMBL/GenBank/DDBJ databases">
        <title>Draft genome sequences of three monokaryotic isolates of the white-rot basidiomycete fungus Dichomitus squalens.</title>
        <authorList>
            <consortium name="DOE Joint Genome Institute"/>
            <person name="Lopez S.C."/>
            <person name="Andreopoulos B."/>
            <person name="Pangilinan J."/>
            <person name="Lipzen A."/>
            <person name="Riley R."/>
            <person name="Ahrendt S."/>
            <person name="Ng V."/>
            <person name="Barry K."/>
            <person name="Daum C."/>
            <person name="Grigoriev I.V."/>
            <person name="Hilden K.S."/>
            <person name="Makela M.R."/>
            <person name="de Vries R.P."/>
        </authorList>
    </citation>
    <scope>NUCLEOTIDE SEQUENCE [LARGE SCALE GENOMIC DNA]</scope>
    <source>
        <strain evidence="12">OM18370.1</strain>
    </source>
</reference>
<dbReference type="GO" id="GO:0005506">
    <property type="term" value="F:iron ion binding"/>
    <property type="evidence" value="ECO:0007669"/>
    <property type="project" value="InterPro"/>
</dbReference>